<gene>
    <name evidence="1" type="ORF">TIFTF001_032465</name>
</gene>
<sequence>MAPCRNKGENWAYEGLYSFTAHPTVPTVQERHDQTAYASQLFEFPLQKFVPRNGAYPENLGYDSLSLLRRNVEPSVDDDVSCHHDN</sequence>
<evidence type="ECO:0000313" key="2">
    <source>
        <dbReference type="Proteomes" id="UP001187192"/>
    </source>
</evidence>
<comment type="caution">
    <text evidence="1">The sequence shown here is derived from an EMBL/GenBank/DDBJ whole genome shotgun (WGS) entry which is preliminary data.</text>
</comment>
<proteinExistence type="predicted"/>
<evidence type="ECO:0000313" key="1">
    <source>
        <dbReference type="EMBL" id="GMN63379.1"/>
    </source>
</evidence>
<organism evidence="1 2">
    <name type="scientific">Ficus carica</name>
    <name type="common">Common fig</name>
    <dbReference type="NCBI Taxonomy" id="3494"/>
    <lineage>
        <taxon>Eukaryota</taxon>
        <taxon>Viridiplantae</taxon>
        <taxon>Streptophyta</taxon>
        <taxon>Embryophyta</taxon>
        <taxon>Tracheophyta</taxon>
        <taxon>Spermatophyta</taxon>
        <taxon>Magnoliopsida</taxon>
        <taxon>eudicotyledons</taxon>
        <taxon>Gunneridae</taxon>
        <taxon>Pentapetalae</taxon>
        <taxon>rosids</taxon>
        <taxon>fabids</taxon>
        <taxon>Rosales</taxon>
        <taxon>Moraceae</taxon>
        <taxon>Ficeae</taxon>
        <taxon>Ficus</taxon>
    </lineage>
</organism>
<reference evidence="1" key="1">
    <citation type="submission" date="2023-07" db="EMBL/GenBank/DDBJ databases">
        <title>draft genome sequence of fig (Ficus carica).</title>
        <authorList>
            <person name="Takahashi T."/>
            <person name="Nishimura K."/>
        </authorList>
    </citation>
    <scope>NUCLEOTIDE SEQUENCE</scope>
</reference>
<dbReference type="Proteomes" id="UP001187192">
    <property type="component" value="Unassembled WGS sequence"/>
</dbReference>
<name>A0AA88J5U0_FICCA</name>
<dbReference type="AlphaFoldDB" id="A0AA88J5U0"/>
<dbReference type="EMBL" id="BTGU01000148">
    <property type="protein sequence ID" value="GMN63379.1"/>
    <property type="molecule type" value="Genomic_DNA"/>
</dbReference>
<protein>
    <submittedName>
        <fullName evidence="1">Uncharacterized protein</fullName>
    </submittedName>
</protein>
<accession>A0AA88J5U0</accession>
<keyword evidence="2" id="KW-1185">Reference proteome</keyword>